<dbReference type="InterPro" id="IPR052910">
    <property type="entry name" value="ABC-Purine-Binding"/>
</dbReference>
<gene>
    <name evidence="5" type="ORF">DND132_0594</name>
</gene>
<dbReference type="Proteomes" id="UP000007845">
    <property type="component" value="Chromosome"/>
</dbReference>
<dbReference type="PANTHER" id="PTHR43208:SF1">
    <property type="entry name" value="ABC TRANSPORTER SUBSTRATE-BINDING PROTEIN"/>
    <property type="match status" value="1"/>
</dbReference>
<proteinExistence type="predicted"/>
<protein>
    <submittedName>
        <fullName evidence="5">Basic membrane lipoprotein</fullName>
    </submittedName>
</protein>
<dbReference type="HOGENOM" id="CLU_038813_2_0_7"/>
<keyword evidence="1 3" id="KW-0732">Signal</keyword>
<organism evidence="5 6">
    <name type="scientific">Pseudodesulfovibrio mercurii</name>
    <dbReference type="NCBI Taxonomy" id="641491"/>
    <lineage>
        <taxon>Bacteria</taxon>
        <taxon>Pseudomonadati</taxon>
        <taxon>Thermodesulfobacteriota</taxon>
        <taxon>Desulfovibrionia</taxon>
        <taxon>Desulfovibrionales</taxon>
        <taxon>Desulfovibrionaceae</taxon>
    </lineage>
</organism>
<keyword evidence="5" id="KW-0449">Lipoprotein</keyword>
<dbReference type="GO" id="GO:0005886">
    <property type="term" value="C:plasma membrane"/>
    <property type="evidence" value="ECO:0007669"/>
    <property type="project" value="InterPro"/>
</dbReference>
<dbReference type="OrthoDB" id="9769871at2"/>
<dbReference type="CDD" id="cd19963">
    <property type="entry name" value="PBP1_BMP-like"/>
    <property type="match status" value="1"/>
</dbReference>
<keyword evidence="6" id="KW-1185">Reference proteome</keyword>
<dbReference type="RefSeq" id="WP_014321238.1">
    <property type="nucleotide sequence ID" value="NC_016803.1"/>
</dbReference>
<evidence type="ECO:0000259" key="4">
    <source>
        <dbReference type="Pfam" id="PF02608"/>
    </source>
</evidence>
<dbReference type="eggNOG" id="COG1744">
    <property type="taxonomic scope" value="Bacteria"/>
</dbReference>
<feature type="chain" id="PRO_5003255438" evidence="3">
    <location>
        <begin position="23"/>
        <end position="381"/>
    </location>
</feature>
<dbReference type="Gene3D" id="3.40.50.2300">
    <property type="match status" value="2"/>
</dbReference>
<feature type="signal peptide" evidence="3">
    <location>
        <begin position="1"/>
        <end position="22"/>
    </location>
</feature>
<dbReference type="SMR" id="F0JG62"/>
<feature type="domain" description="ABC transporter substrate-binding protein PnrA-like" evidence="4">
    <location>
        <begin position="53"/>
        <end position="327"/>
    </location>
</feature>
<evidence type="ECO:0000256" key="2">
    <source>
        <dbReference type="SAM" id="MobiDB-lite"/>
    </source>
</evidence>
<dbReference type="PANTHER" id="PTHR43208">
    <property type="entry name" value="ABC TRANSPORTER SUBSTRATE-BINDING PROTEIN"/>
    <property type="match status" value="1"/>
</dbReference>
<dbReference type="STRING" id="641491.DND132_0594"/>
<evidence type="ECO:0000313" key="6">
    <source>
        <dbReference type="Proteomes" id="UP000007845"/>
    </source>
</evidence>
<evidence type="ECO:0000256" key="1">
    <source>
        <dbReference type="ARBA" id="ARBA00022729"/>
    </source>
</evidence>
<dbReference type="KEGG" id="ddn:DND132_0594"/>
<evidence type="ECO:0000256" key="3">
    <source>
        <dbReference type="SAM" id="SignalP"/>
    </source>
</evidence>
<feature type="region of interest" description="Disordered" evidence="2">
    <location>
        <begin position="28"/>
        <end position="48"/>
    </location>
</feature>
<reference evidence="5 6" key="1">
    <citation type="journal article" date="2011" name="J. Bacteriol.">
        <title>Genome sequence of the mercury-methylating strain Desulfovibrio desulfuricans ND132.</title>
        <authorList>
            <person name="Brown S.D."/>
            <person name="Gilmour C.C."/>
            <person name="Kucken A.M."/>
            <person name="Wall J.D."/>
            <person name="Elias D.A."/>
            <person name="Brandt C.C."/>
            <person name="Podar M."/>
            <person name="Chertkov O."/>
            <person name="Held B."/>
            <person name="Bruce D.C."/>
            <person name="Detter J.C."/>
            <person name="Tapia R."/>
            <person name="Han C.S."/>
            <person name="Goodwin L.A."/>
            <person name="Cheng J.F."/>
            <person name="Pitluck S."/>
            <person name="Woyke T."/>
            <person name="Mikhailova N."/>
            <person name="Ivanova N.N."/>
            <person name="Han J."/>
            <person name="Lucas S."/>
            <person name="Lapidus A.L."/>
            <person name="Land M.L."/>
            <person name="Hauser L.J."/>
            <person name="Palumbo A.V."/>
        </authorList>
    </citation>
    <scope>NUCLEOTIDE SEQUENCE [LARGE SCALE GENOMIC DNA]</scope>
    <source>
        <strain evidence="5 6">ND132</strain>
    </source>
</reference>
<name>F0JG62_9BACT</name>
<accession>F0JG62</accession>
<dbReference type="EMBL" id="CP003220">
    <property type="protein sequence ID" value="EGB13810.1"/>
    <property type="molecule type" value="Genomic_DNA"/>
</dbReference>
<sequence length="381" mass="41041" precursor="true">MKKLLKLIGLPAALLLSLSLFACGEAPQEKKAEEPAKTEEAQAPAPKEEPKMVKAGFIYVSPVGDAGYSYAHDLGRQAVDALPWATTKFAESVPEGADSERVLRNMAREGMDIIFATSFGYMDPVMKVAKEFPDTKFMHCSGFKKGANVSNYFGRIYQARYLTGLIAGSMTKSNKLGYVAAFPIPEVIRGINAFTIGARQVNPDVKVHVVWTKTWYDPALEKDAAKSLLDAGCDVITQHQDSPAAQEAAQEAGAYCIGYNSDMSSFAPKANLTSAIWNWGPMYVKTVEAVRDGSWQGDQSTWWSMQDGVVDIAPMGAMVPDDVKSLVNAKKAELMAGKDTVFAGPIKNQAGEVAIAEGSTPDDGALLGMDWFVEGVVGTTN</sequence>
<dbReference type="AlphaFoldDB" id="F0JG62"/>
<dbReference type="PROSITE" id="PS51257">
    <property type="entry name" value="PROKAR_LIPOPROTEIN"/>
    <property type="match status" value="1"/>
</dbReference>
<dbReference type="InterPro" id="IPR003760">
    <property type="entry name" value="PnrA-like"/>
</dbReference>
<dbReference type="Pfam" id="PF02608">
    <property type="entry name" value="Bmp"/>
    <property type="match status" value="1"/>
</dbReference>
<evidence type="ECO:0000313" key="5">
    <source>
        <dbReference type="EMBL" id="EGB13810.1"/>
    </source>
</evidence>